<dbReference type="GO" id="GO:0004190">
    <property type="term" value="F:aspartic-type endopeptidase activity"/>
    <property type="evidence" value="ECO:0007669"/>
    <property type="project" value="UniProtKB-KW"/>
</dbReference>
<keyword evidence="4" id="KW-0064">Aspartyl protease</keyword>
<dbReference type="Pfam" id="PF00026">
    <property type="entry name" value="Asp"/>
    <property type="match status" value="1"/>
</dbReference>
<dbReference type="PRINTS" id="PR00792">
    <property type="entry name" value="PEPSIN"/>
</dbReference>
<evidence type="ECO:0000256" key="1">
    <source>
        <dbReference type="ARBA" id="ARBA00007447"/>
    </source>
</evidence>
<feature type="disulfide bond" evidence="7">
    <location>
        <begin position="313"/>
        <end position="349"/>
    </location>
</feature>
<comment type="caution">
    <text evidence="10">The sequence shown here is derived from an EMBL/GenBank/DDBJ whole genome shotgun (WGS) entry which is preliminary data.</text>
</comment>
<sequence>MALASLLLRLVLIAPLANCVSQIDWEDDGTGTWVTLPVIHGTNERRFGKRAVEVQLANRSDVAYYASIDIGSPPQQNFVQLDTGSFELWVNPDCNSLRSNGDMKFCEAVGSYDPALSSTATVLGETNTLRYGIGSADIEYVRDDITLSGSTSTATQIKFGKATRTDDEFAGILGIGYGLNFTTDYPNFIDELHDQGIMRRKAFSVGLGSKSEEEGAILFGAVDTKKYSGSLAKLPIIPASDSPDGVARYWVNMNSISLTPPSKKTRVYENTTSPVFLDTGATLTLLPQDLTDAIATDFGSDGLDVNGFYQVGCDLYDMEGTLNFAFDGVTIQIPYNEILRKQPTTPPKCYLGIVPNDEFLLLGDTFMRSAYVTFDLQDDNVYMAQYTNCGTSPQALNPDSDFSEVAGECAGSSVEEGNAAADISGTTTLVDATASETSIAGAASGASLGFRIPTFTTLWAVTIGMVVVVGL</sequence>
<evidence type="ECO:0000256" key="8">
    <source>
        <dbReference type="SAM" id="SignalP"/>
    </source>
</evidence>
<organism evidence="10 11">
    <name type="scientific">Zalerion maritima</name>
    <dbReference type="NCBI Taxonomy" id="339359"/>
    <lineage>
        <taxon>Eukaryota</taxon>
        <taxon>Fungi</taxon>
        <taxon>Dikarya</taxon>
        <taxon>Ascomycota</taxon>
        <taxon>Pezizomycotina</taxon>
        <taxon>Sordariomycetes</taxon>
        <taxon>Lulworthiomycetidae</taxon>
        <taxon>Lulworthiales</taxon>
        <taxon>Lulworthiaceae</taxon>
        <taxon>Zalerion</taxon>
    </lineage>
</organism>
<dbReference type="AlphaFoldDB" id="A0AAD5WR48"/>
<comment type="similarity">
    <text evidence="1">Belongs to the peptidase A1 family.</text>
</comment>
<feature type="chain" id="PRO_5042176618" evidence="8">
    <location>
        <begin position="20"/>
        <end position="471"/>
    </location>
</feature>
<accession>A0AAD5WR48</accession>
<reference evidence="10" key="1">
    <citation type="submission" date="2022-07" db="EMBL/GenBank/DDBJ databases">
        <title>Draft genome sequence of Zalerion maritima ATCC 34329, a (micro)plastics degrading marine fungus.</title>
        <authorList>
            <person name="Paco A."/>
            <person name="Goncalves M.F.M."/>
            <person name="Rocha-Santos T.A.P."/>
            <person name="Alves A."/>
        </authorList>
    </citation>
    <scope>NUCLEOTIDE SEQUENCE</scope>
    <source>
        <strain evidence="10">ATCC 34329</strain>
    </source>
</reference>
<evidence type="ECO:0000256" key="3">
    <source>
        <dbReference type="ARBA" id="ARBA00022729"/>
    </source>
</evidence>
<dbReference type="InterPro" id="IPR021109">
    <property type="entry name" value="Peptidase_aspartic_dom_sf"/>
</dbReference>
<evidence type="ECO:0000256" key="7">
    <source>
        <dbReference type="PIRSR" id="PIRSR601461-2"/>
    </source>
</evidence>
<dbReference type="PANTHER" id="PTHR47966">
    <property type="entry name" value="BETA-SITE APP-CLEAVING ENZYME, ISOFORM A-RELATED"/>
    <property type="match status" value="1"/>
</dbReference>
<feature type="active site" evidence="6">
    <location>
        <position position="278"/>
    </location>
</feature>
<dbReference type="Gene3D" id="2.40.70.10">
    <property type="entry name" value="Acid Proteases"/>
    <property type="match status" value="2"/>
</dbReference>
<keyword evidence="3 8" id="KW-0732">Signal</keyword>
<dbReference type="InterPro" id="IPR033121">
    <property type="entry name" value="PEPTIDASE_A1"/>
</dbReference>
<keyword evidence="2" id="KW-0645">Protease</keyword>
<dbReference type="SUPFAM" id="SSF50630">
    <property type="entry name" value="Acid proteases"/>
    <property type="match status" value="1"/>
</dbReference>
<dbReference type="InterPro" id="IPR001461">
    <property type="entry name" value="Aspartic_peptidase_A1"/>
</dbReference>
<dbReference type="GO" id="GO:0006508">
    <property type="term" value="P:proteolysis"/>
    <property type="evidence" value="ECO:0007669"/>
    <property type="project" value="UniProtKB-KW"/>
</dbReference>
<dbReference type="InterPro" id="IPR033876">
    <property type="entry name" value="SAP-like"/>
</dbReference>
<keyword evidence="11" id="KW-1185">Reference proteome</keyword>
<feature type="signal peptide" evidence="8">
    <location>
        <begin position="1"/>
        <end position="19"/>
    </location>
</feature>
<keyword evidence="7" id="KW-1015">Disulfide bond</keyword>
<protein>
    <submittedName>
        <fullName evidence="10">Secreted aspartic proteinase</fullName>
    </submittedName>
</protein>
<evidence type="ECO:0000259" key="9">
    <source>
        <dbReference type="PROSITE" id="PS51767"/>
    </source>
</evidence>
<feature type="domain" description="Peptidase A1" evidence="9">
    <location>
        <begin position="64"/>
        <end position="384"/>
    </location>
</feature>
<dbReference type="EMBL" id="JAKWBI020000249">
    <property type="protein sequence ID" value="KAJ2897972.1"/>
    <property type="molecule type" value="Genomic_DNA"/>
</dbReference>
<evidence type="ECO:0000313" key="10">
    <source>
        <dbReference type="EMBL" id="KAJ2897972.1"/>
    </source>
</evidence>
<feature type="active site" evidence="6">
    <location>
        <position position="82"/>
    </location>
</feature>
<keyword evidence="5" id="KW-0378">Hydrolase</keyword>
<dbReference type="PROSITE" id="PS51767">
    <property type="entry name" value="PEPTIDASE_A1"/>
    <property type="match status" value="1"/>
</dbReference>
<evidence type="ECO:0000256" key="6">
    <source>
        <dbReference type="PIRSR" id="PIRSR601461-1"/>
    </source>
</evidence>
<dbReference type="Proteomes" id="UP001201980">
    <property type="component" value="Unassembled WGS sequence"/>
</dbReference>
<name>A0AAD5WR48_9PEZI</name>
<gene>
    <name evidence="10" type="ORF">MKZ38_004240</name>
</gene>
<dbReference type="PANTHER" id="PTHR47966:SF65">
    <property type="entry name" value="ASPARTIC-TYPE ENDOPEPTIDASE"/>
    <property type="match status" value="1"/>
</dbReference>
<dbReference type="CDD" id="cd05474">
    <property type="entry name" value="SAP_like"/>
    <property type="match status" value="1"/>
</dbReference>
<evidence type="ECO:0000256" key="5">
    <source>
        <dbReference type="ARBA" id="ARBA00022801"/>
    </source>
</evidence>
<proteinExistence type="inferred from homology"/>
<evidence type="ECO:0000256" key="4">
    <source>
        <dbReference type="ARBA" id="ARBA00022750"/>
    </source>
</evidence>
<evidence type="ECO:0000256" key="2">
    <source>
        <dbReference type="ARBA" id="ARBA00022670"/>
    </source>
</evidence>
<evidence type="ECO:0000313" key="11">
    <source>
        <dbReference type="Proteomes" id="UP001201980"/>
    </source>
</evidence>